<sequence length="307" mass="33817">VGGFTSAADPGSRRGSLPYGAVARGSGPVHLEYLPHDREADLQQRLDSLRRRLDAVRRSRAESSAEFQALLQAEAEESTMLQDALREQLARVRRRRLVARDQADVVVSRHLELEARLSRAKVVGDEELAALREAGEVLAAMVTGQLIQRVVGADSVTRIGQQLLQRVAGGQESCIQRSREDANFFQEQLEAEDERRENRIMLLEEQLHALRRRYKSLVGNRTKDLEALRGDIAGMQRATRQCEQLAARCVAFGSAGGRRAVPGGPRQLRGEESDALDSAVCSSCGYTYTPAPVEVLALGPAVARLRK</sequence>
<dbReference type="Proteomes" id="UP000654075">
    <property type="component" value="Unassembled WGS sequence"/>
</dbReference>
<gene>
    <name evidence="2" type="ORF">PGLA1383_LOCUS4986</name>
</gene>
<feature type="non-terminal residue" evidence="2">
    <location>
        <position position="1"/>
    </location>
</feature>
<comment type="caution">
    <text evidence="2">The sequence shown here is derived from an EMBL/GenBank/DDBJ whole genome shotgun (WGS) entry which is preliminary data.</text>
</comment>
<organism evidence="2 3">
    <name type="scientific">Polarella glacialis</name>
    <name type="common">Dinoflagellate</name>
    <dbReference type="NCBI Taxonomy" id="89957"/>
    <lineage>
        <taxon>Eukaryota</taxon>
        <taxon>Sar</taxon>
        <taxon>Alveolata</taxon>
        <taxon>Dinophyceae</taxon>
        <taxon>Suessiales</taxon>
        <taxon>Suessiaceae</taxon>
        <taxon>Polarella</taxon>
    </lineage>
</organism>
<keyword evidence="1" id="KW-0175">Coiled coil</keyword>
<evidence type="ECO:0000256" key="1">
    <source>
        <dbReference type="SAM" id="Coils"/>
    </source>
</evidence>
<keyword evidence="3" id="KW-1185">Reference proteome</keyword>
<accession>A0A813DET7</accession>
<evidence type="ECO:0000313" key="3">
    <source>
        <dbReference type="Proteomes" id="UP000654075"/>
    </source>
</evidence>
<name>A0A813DET7_POLGL</name>
<protein>
    <submittedName>
        <fullName evidence="2">Uncharacterized protein</fullName>
    </submittedName>
</protein>
<feature type="non-terminal residue" evidence="2">
    <location>
        <position position="307"/>
    </location>
</feature>
<feature type="coiled-coil region" evidence="1">
    <location>
        <begin position="39"/>
        <end position="66"/>
    </location>
</feature>
<dbReference type="AlphaFoldDB" id="A0A813DET7"/>
<proteinExistence type="predicted"/>
<reference evidence="2" key="1">
    <citation type="submission" date="2021-02" db="EMBL/GenBank/DDBJ databases">
        <authorList>
            <person name="Dougan E. K."/>
            <person name="Rhodes N."/>
            <person name="Thang M."/>
            <person name="Chan C."/>
        </authorList>
    </citation>
    <scope>NUCLEOTIDE SEQUENCE</scope>
</reference>
<evidence type="ECO:0000313" key="2">
    <source>
        <dbReference type="EMBL" id="CAE8586091.1"/>
    </source>
</evidence>
<feature type="coiled-coil region" evidence="1">
    <location>
        <begin position="175"/>
        <end position="220"/>
    </location>
</feature>
<dbReference type="EMBL" id="CAJNNV010001911">
    <property type="protein sequence ID" value="CAE8586091.1"/>
    <property type="molecule type" value="Genomic_DNA"/>
</dbReference>